<protein>
    <submittedName>
        <fullName evidence="2">TASOR protein</fullName>
    </submittedName>
</protein>
<dbReference type="AlphaFoldDB" id="A0A7L2RAY0"/>
<gene>
    <name evidence="2" type="primary">Fam208a</name>
    <name evidence="2" type="ORF">NEOCOR_R09751</name>
</gene>
<dbReference type="InterPro" id="IPR022188">
    <property type="entry name" value="TASOR_DUF3715"/>
</dbReference>
<dbReference type="PANTHER" id="PTHR16207:SF10">
    <property type="entry name" value="PROTEIN TASOR 2"/>
    <property type="match status" value="1"/>
</dbReference>
<dbReference type="EMBL" id="VYZS01003350">
    <property type="protein sequence ID" value="NXS06391.1"/>
    <property type="molecule type" value="Genomic_DNA"/>
</dbReference>
<dbReference type="OrthoDB" id="5960959at2759"/>
<feature type="domain" description="TASOR pseudo-PARP" evidence="1">
    <location>
        <begin position="78"/>
        <end position="213"/>
    </location>
</feature>
<feature type="non-terminal residue" evidence="2">
    <location>
        <position position="1"/>
    </location>
</feature>
<dbReference type="Proteomes" id="UP000560066">
    <property type="component" value="Unassembled WGS sequence"/>
</dbReference>
<evidence type="ECO:0000259" key="1">
    <source>
        <dbReference type="Pfam" id="PF12509"/>
    </source>
</evidence>
<evidence type="ECO:0000313" key="2">
    <source>
        <dbReference type="EMBL" id="NXS06391.1"/>
    </source>
</evidence>
<dbReference type="GO" id="GO:0045814">
    <property type="term" value="P:negative regulation of gene expression, epigenetic"/>
    <property type="evidence" value="ECO:0007669"/>
    <property type="project" value="InterPro"/>
</dbReference>
<name>A0A7L2RAY0_9PASS</name>
<reference evidence="2 3" key="1">
    <citation type="submission" date="2019-09" db="EMBL/GenBank/DDBJ databases">
        <title>Bird 10,000 Genomes (B10K) Project - Family phase.</title>
        <authorList>
            <person name="Zhang G."/>
        </authorList>
    </citation>
    <scope>NUCLEOTIDE SEQUENCE [LARGE SCALE GENOMIC DNA]</scope>
    <source>
        <strain evidence="2">B10K-DU-002-79</strain>
    </source>
</reference>
<dbReference type="Pfam" id="PF12509">
    <property type="entry name" value="DUF3715"/>
    <property type="match status" value="1"/>
</dbReference>
<sequence>WEQREYWPFPAPFFPVFPPGFPLEPQDSRSLLERAVSVLHSSFLDSRSRHVFHYSQAFLVENQLFQRELQAFSRAKEAAGYSQEELEETFAFLLFEQEQEVPWNGSQQIPAVGLGNSCLTFQVIPIPSCSLFPGVYISRHADCLHPSPWEPGKSGYIVICKLIKGKVRVIPENYTTSYTCPSPGYDCHVAGIPEFRSSGKPSPSQAFEQSQVFL</sequence>
<keyword evidence="3" id="KW-1185">Reference proteome</keyword>
<dbReference type="GO" id="GO:0005654">
    <property type="term" value="C:nucleoplasm"/>
    <property type="evidence" value="ECO:0007669"/>
    <property type="project" value="TreeGrafter"/>
</dbReference>
<dbReference type="PANTHER" id="PTHR16207">
    <property type="entry name" value="SET DOMAIN-CONTAINING PROTEIN"/>
    <property type="match status" value="1"/>
</dbReference>
<feature type="non-terminal residue" evidence="2">
    <location>
        <position position="214"/>
    </location>
</feature>
<accession>A0A7L2RAY0</accession>
<dbReference type="InterPro" id="IPR046432">
    <property type="entry name" value="TASOR"/>
</dbReference>
<evidence type="ECO:0000313" key="3">
    <source>
        <dbReference type="Proteomes" id="UP000560066"/>
    </source>
</evidence>
<organism evidence="2 3">
    <name type="scientific">Neodrepanis coruscans</name>
    <name type="common">wattled asity</name>
    <dbReference type="NCBI Taxonomy" id="254563"/>
    <lineage>
        <taxon>Eukaryota</taxon>
        <taxon>Metazoa</taxon>
        <taxon>Chordata</taxon>
        <taxon>Craniata</taxon>
        <taxon>Vertebrata</taxon>
        <taxon>Euteleostomi</taxon>
        <taxon>Archelosauria</taxon>
        <taxon>Archosauria</taxon>
        <taxon>Dinosauria</taxon>
        <taxon>Saurischia</taxon>
        <taxon>Theropoda</taxon>
        <taxon>Coelurosauria</taxon>
        <taxon>Aves</taxon>
        <taxon>Neognathae</taxon>
        <taxon>Neoaves</taxon>
        <taxon>Telluraves</taxon>
        <taxon>Australaves</taxon>
        <taxon>Passeriformes</taxon>
        <taxon>Philepittidae</taxon>
        <taxon>Neodrepanis</taxon>
    </lineage>
</organism>
<comment type="caution">
    <text evidence="2">The sequence shown here is derived from an EMBL/GenBank/DDBJ whole genome shotgun (WGS) entry which is preliminary data.</text>
</comment>
<proteinExistence type="predicted"/>